<evidence type="ECO:0000256" key="2">
    <source>
        <dbReference type="SAM" id="Phobius"/>
    </source>
</evidence>
<keyword evidence="2" id="KW-0812">Transmembrane</keyword>
<organism evidence="5 6">
    <name type="scientific">Acinetobacter brisouii CIP 110357</name>
    <dbReference type="NCBI Taxonomy" id="1341683"/>
    <lineage>
        <taxon>Bacteria</taxon>
        <taxon>Pseudomonadati</taxon>
        <taxon>Pseudomonadota</taxon>
        <taxon>Gammaproteobacteria</taxon>
        <taxon>Moraxellales</taxon>
        <taxon>Moraxellaceae</taxon>
        <taxon>Acinetobacter</taxon>
    </lineage>
</organism>
<comment type="caution">
    <text evidence="5">The sequence shown here is derived from an EMBL/GenBank/DDBJ whole genome shotgun (WGS) entry which is preliminary data.</text>
</comment>
<dbReference type="Proteomes" id="UP000018418">
    <property type="component" value="Unassembled WGS sequence"/>
</dbReference>
<keyword evidence="3" id="KW-0732">Signal</keyword>
<feature type="region of interest" description="Disordered" evidence="1">
    <location>
        <begin position="176"/>
        <end position="202"/>
    </location>
</feature>
<feature type="domain" description="Tim44-like" evidence="4">
    <location>
        <begin position="187"/>
        <end position="317"/>
    </location>
</feature>
<gene>
    <name evidence="5" type="ORF">P255_00772</name>
</gene>
<feature type="signal peptide" evidence="3">
    <location>
        <begin position="1"/>
        <end position="25"/>
    </location>
</feature>
<evidence type="ECO:0000256" key="3">
    <source>
        <dbReference type="SAM" id="SignalP"/>
    </source>
</evidence>
<evidence type="ECO:0000313" key="6">
    <source>
        <dbReference type="Proteomes" id="UP000018418"/>
    </source>
</evidence>
<dbReference type="RefSeq" id="WP_004903738.1">
    <property type="nucleotide sequence ID" value="NZ_BBTI01000001.1"/>
</dbReference>
<feature type="region of interest" description="Disordered" evidence="1">
    <location>
        <begin position="26"/>
        <end position="71"/>
    </location>
</feature>
<feature type="transmembrane region" description="Helical" evidence="2">
    <location>
        <begin position="117"/>
        <end position="134"/>
    </location>
</feature>
<proteinExistence type="predicted"/>
<dbReference type="InterPro" id="IPR007379">
    <property type="entry name" value="Tim44-like_dom"/>
</dbReference>
<dbReference type="PANTHER" id="PTHR41542">
    <property type="entry name" value="BLL5807 PROTEIN"/>
    <property type="match status" value="1"/>
</dbReference>
<dbReference type="PATRIC" id="fig|1341683.3.peg.763"/>
<name>V2UDS7_9GAMM</name>
<dbReference type="HOGENOM" id="CLU_052470_0_0_6"/>
<evidence type="ECO:0000256" key="1">
    <source>
        <dbReference type="SAM" id="MobiDB-lite"/>
    </source>
</evidence>
<dbReference type="OrthoDB" id="5298777at2"/>
<dbReference type="PANTHER" id="PTHR41542:SF1">
    <property type="entry name" value="BLL5807 PROTEIN"/>
    <property type="match status" value="1"/>
</dbReference>
<accession>V2UDS7</accession>
<feature type="compositionally biased region" description="Low complexity" evidence="1">
    <location>
        <begin position="54"/>
        <end position="65"/>
    </location>
</feature>
<reference evidence="5 6" key="1">
    <citation type="submission" date="2013-10" db="EMBL/GenBank/DDBJ databases">
        <title>The Genome Sequence of Acinetobacter brisouii CIP 110357.</title>
        <authorList>
            <consortium name="The Broad Institute Genomics Platform"/>
            <consortium name="The Broad Institute Genome Sequencing Center for Infectious Disease"/>
            <person name="Cerqueira G."/>
            <person name="Feldgarden M."/>
            <person name="Courvalin P."/>
            <person name="Grillot-Courvalin C."/>
            <person name="Clermont D."/>
            <person name="Rocha E."/>
            <person name="Yoon E.-J."/>
            <person name="Nemec A."/>
            <person name="Young S.K."/>
            <person name="Zeng Q."/>
            <person name="Gargeya S."/>
            <person name="Fitzgerald M."/>
            <person name="Abouelleil A."/>
            <person name="Alvarado L."/>
            <person name="Berlin A.M."/>
            <person name="Chapman S.B."/>
            <person name="Gainer-Dewar J."/>
            <person name="Goldberg J."/>
            <person name="Gnerre S."/>
            <person name="Griggs A."/>
            <person name="Gujja S."/>
            <person name="Hansen M."/>
            <person name="Howarth C."/>
            <person name="Imamovic A."/>
            <person name="Ireland A."/>
            <person name="Larimer J."/>
            <person name="McCowan C."/>
            <person name="Murphy C."/>
            <person name="Pearson M."/>
            <person name="Poon T.W."/>
            <person name="Priest M."/>
            <person name="Roberts A."/>
            <person name="Saif S."/>
            <person name="Shea T."/>
            <person name="Sykes S."/>
            <person name="Wortman J."/>
            <person name="Nusbaum C."/>
            <person name="Birren B."/>
        </authorList>
    </citation>
    <scope>NUCLEOTIDE SEQUENCE [LARGE SCALE GENOMIC DNA]</scope>
    <source>
        <strain evidence="5 6">CIP 110357</strain>
    </source>
</reference>
<dbReference type="AlphaFoldDB" id="V2UDS7"/>
<evidence type="ECO:0000259" key="4">
    <source>
        <dbReference type="SMART" id="SM00978"/>
    </source>
</evidence>
<feature type="chain" id="PRO_5004709465" description="Tim44-like domain-containing protein" evidence="3">
    <location>
        <begin position="26"/>
        <end position="319"/>
    </location>
</feature>
<keyword evidence="2" id="KW-1133">Transmembrane helix</keyword>
<protein>
    <recommendedName>
        <fullName evidence="4">Tim44-like domain-containing protein</fullName>
    </recommendedName>
</protein>
<keyword evidence="6" id="KW-1185">Reference proteome</keyword>
<dbReference type="STRING" id="396323.VH98_08260"/>
<keyword evidence="2" id="KW-0472">Membrane</keyword>
<sequence length="319" mass="33794">MNTRQRGLVASILMATLVLSPLAEAKRAGGGRSHGMTRSVTPSQSHQQPTSTYQAPSAPAAPQPQKSGSNLGKMVAAGAAGAAVGALATHALANNDHNGTTTSAPQQNVQAEKKSGIPGWIWLILLGGIGFFIYRKMSAKKSATANPYTQSQGSAPFSGQASPTNESTNIFGQNVGGNSASNNQGFGGAYTNSGSQLPDGTEPASFLRIARQRFNHIQSINSASNVEEIRRYLTPELYNSMYQDIMANRDQDVAEFSNLNAMVAGSATENGQYVVSVRFTGTVSEDMNSLPQPFTEVWHFVKPVGSQQDWLVAGIQVEN</sequence>
<feature type="compositionally biased region" description="Polar residues" evidence="1">
    <location>
        <begin position="36"/>
        <end position="53"/>
    </location>
</feature>
<dbReference type="SMART" id="SM00978">
    <property type="entry name" value="Tim44"/>
    <property type="match status" value="1"/>
</dbReference>
<evidence type="ECO:0000313" key="5">
    <source>
        <dbReference type="EMBL" id="ESK52613.1"/>
    </source>
</evidence>
<dbReference type="SUPFAM" id="SSF54427">
    <property type="entry name" value="NTF2-like"/>
    <property type="match status" value="1"/>
</dbReference>
<dbReference type="InterPro" id="IPR032710">
    <property type="entry name" value="NTF2-like_dom_sf"/>
</dbReference>
<dbReference type="EMBL" id="AYEU01000003">
    <property type="protein sequence ID" value="ESK52613.1"/>
    <property type="molecule type" value="Genomic_DNA"/>
</dbReference>
<feature type="compositionally biased region" description="Polar residues" evidence="1">
    <location>
        <begin position="176"/>
        <end position="198"/>
    </location>
</feature>
<dbReference type="Pfam" id="PF04280">
    <property type="entry name" value="Tim44"/>
    <property type="match status" value="1"/>
</dbReference>